<organism evidence="1 2">
    <name type="scientific">Vibrio pomeroyi</name>
    <dbReference type="NCBI Taxonomy" id="198832"/>
    <lineage>
        <taxon>Bacteria</taxon>
        <taxon>Pseudomonadati</taxon>
        <taxon>Pseudomonadota</taxon>
        <taxon>Gammaproteobacteria</taxon>
        <taxon>Vibrionales</taxon>
        <taxon>Vibrionaceae</taxon>
        <taxon>Vibrio</taxon>
    </lineage>
</organism>
<dbReference type="InterPro" id="IPR021352">
    <property type="entry name" value="DUF2971"/>
</dbReference>
<name>A0ABV4N4V1_9VIBR</name>
<dbReference type="EMBL" id="JBFSSG010000135">
    <property type="protein sequence ID" value="MEZ8724526.1"/>
    <property type="molecule type" value="Genomic_DNA"/>
</dbReference>
<evidence type="ECO:0000313" key="2">
    <source>
        <dbReference type="Proteomes" id="UP001570071"/>
    </source>
</evidence>
<keyword evidence="2" id="KW-1185">Reference proteome</keyword>
<sequence length="156" mass="18434">MLRTIYKYLPARAEFFDNFLLRANNKYSLNDPFEISPSIDCLPDVCQKEPYGMFRPCNPDDLERFLNSLPIESRWETIGHLFYRSQGIISLTETRDNLLMWSHYADEHKGIVVEFHAHNPFFTESYRSLLFPSIGKASRVLYRKERLTKLSSEDIM</sequence>
<proteinExistence type="predicted"/>
<protein>
    <submittedName>
        <fullName evidence="1">DUF2971 domain-containing protein</fullName>
    </submittedName>
</protein>
<dbReference type="Proteomes" id="UP001570071">
    <property type="component" value="Unassembled WGS sequence"/>
</dbReference>
<evidence type="ECO:0000313" key="1">
    <source>
        <dbReference type="EMBL" id="MEZ8724526.1"/>
    </source>
</evidence>
<feature type="non-terminal residue" evidence="1">
    <location>
        <position position="156"/>
    </location>
</feature>
<gene>
    <name evidence="1" type="ORF">AB6D66_26020</name>
</gene>
<reference evidence="1 2" key="1">
    <citation type="journal article" date="2024" name="ISME J.">
        <title>Tailless and filamentous prophages are predominant in marine Vibrio.</title>
        <authorList>
            <person name="Steensen K."/>
            <person name="Seneca J."/>
            <person name="Bartlau N."/>
            <person name="Yu X.A."/>
            <person name="Hussain F.A."/>
            <person name="Polz M.F."/>
        </authorList>
    </citation>
    <scope>NUCLEOTIDE SEQUENCE [LARGE SCALE GENOMIC DNA]</scope>
    <source>
        <strain evidence="1 2">10N.239.312.F12</strain>
    </source>
</reference>
<accession>A0ABV4N4V1</accession>
<dbReference type="Pfam" id="PF11185">
    <property type="entry name" value="DUF2971"/>
    <property type="match status" value="1"/>
</dbReference>
<comment type="caution">
    <text evidence="1">The sequence shown here is derived from an EMBL/GenBank/DDBJ whole genome shotgun (WGS) entry which is preliminary data.</text>
</comment>
<dbReference type="RefSeq" id="WP_372126920.1">
    <property type="nucleotide sequence ID" value="NZ_JBFSSG010000135.1"/>
</dbReference>